<dbReference type="Proteomes" id="UP000277212">
    <property type="component" value="Unassembled WGS sequence"/>
</dbReference>
<sequence>MSFAEVSTSVPAANNTVINTWRHQKHHTRLLLASLVESGYLPEYGPGLVQLMSQNSNGMMTLDVDRAGKKKEFINVIEKDPYKAVEQILGPSYDHAYFQRMSIYSWETVNLGDYDVFRHRGLIFVPITIPYPPIGEPYPFHDDDRPGVPTSMPFDAHFTVVYSGFNYNKEHISNTS</sequence>
<accession>A0A3M2RP34</accession>
<name>A0A3M2RP34_9HYPO</name>
<gene>
    <name evidence="1" type="ORF">CDV36_013319</name>
</gene>
<dbReference type="EMBL" id="NKUJ01000366">
    <property type="protein sequence ID" value="RMJ07080.1"/>
    <property type="molecule type" value="Genomic_DNA"/>
</dbReference>
<comment type="caution">
    <text evidence="1">The sequence shown here is derived from an EMBL/GenBank/DDBJ whole genome shotgun (WGS) entry which is preliminary data.</text>
</comment>
<reference evidence="1 2" key="1">
    <citation type="submission" date="2017-06" db="EMBL/GenBank/DDBJ databases">
        <title>Comparative genomic analysis of Ambrosia Fusariam Clade fungi.</title>
        <authorList>
            <person name="Stajich J.E."/>
            <person name="Carrillo J."/>
            <person name="Kijimoto T."/>
            <person name="Eskalen A."/>
            <person name="O'Donnell K."/>
            <person name="Kasson M."/>
        </authorList>
    </citation>
    <scope>NUCLEOTIDE SEQUENCE [LARGE SCALE GENOMIC DNA]</scope>
    <source>
        <strain evidence="1">UCR3666</strain>
    </source>
</reference>
<keyword evidence="2" id="KW-1185">Reference proteome</keyword>
<evidence type="ECO:0000313" key="1">
    <source>
        <dbReference type="EMBL" id="RMJ07080.1"/>
    </source>
</evidence>
<dbReference type="OrthoDB" id="5398665at2759"/>
<proteinExistence type="predicted"/>
<organism evidence="1 2">
    <name type="scientific">Fusarium kuroshium</name>
    <dbReference type="NCBI Taxonomy" id="2010991"/>
    <lineage>
        <taxon>Eukaryota</taxon>
        <taxon>Fungi</taxon>
        <taxon>Dikarya</taxon>
        <taxon>Ascomycota</taxon>
        <taxon>Pezizomycotina</taxon>
        <taxon>Sordariomycetes</taxon>
        <taxon>Hypocreomycetidae</taxon>
        <taxon>Hypocreales</taxon>
        <taxon>Nectriaceae</taxon>
        <taxon>Fusarium</taxon>
        <taxon>Fusarium solani species complex</taxon>
    </lineage>
</organism>
<evidence type="ECO:0000313" key="2">
    <source>
        <dbReference type="Proteomes" id="UP000277212"/>
    </source>
</evidence>
<dbReference type="AlphaFoldDB" id="A0A3M2RP34"/>
<protein>
    <submittedName>
        <fullName evidence="1">Uncharacterized protein</fullName>
    </submittedName>
</protein>